<keyword evidence="8" id="KW-0560">Oxidoreductase</keyword>
<organism evidence="8 9">
    <name type="scientific">Rosa chinensis</name>
    <name type="common">China rose</name>
    <dbReference type="NCBI Taxonomy" id="74649"/>
    <lineage>
        <taxon>Eukaryota</taxon>
        <taxon>Viridiplantae</taxon>
        <taxon>Streptophyta</taxon>
        <taxon>Embryophyta</taxon>
        <taxon>Tracheophyta</taxon>
        <taxon>Spermatophyta</taxon>
        <taxon>Magnoliopsida</taxon>
        <taxon>eudicotyledons</taxon>
        <taxon>Gunneridae</taxon>
        <taxon>Pentapetalae</taxon>
        <taxon>rosids</taxon>
        <taxon>fabids</taxon>
        <taxon>Rosales</taxon>
        <taxon>Rosaceae</taxon>
        <taxon>Rosoideae</taxon>
        <taxon>Rosoideae incertae sedis</taxon>
        <taxon>Rosa</taxon>
    </lineage>
</organism>
<comment type="catalytic activity">
    <reaction evidence="6">
        <text>4-aminobutanal + NAD(+) + H2O = 4-aminobutanoate + NADH + 2 H(+)</text>
        <dbReference type="Rhea" id="RHEA:19105"/>
        <dbReference type="ChEBI" id="CHEBI:15377"/>
        <dbReference type="ChEBI" id="CHEBI:15378"/>
        <dbReference type="ChEBI" id="CHEBI:57540"/>
        <dbReference type="ChEBI" id="CHEBI:57945"/>
        <dbReference type="ChEBI" id="CHEBI:58264"/>
        <dbReference type="ChEBI" id="CHEBI:59888"/>
        <dbReference type="EC" id="1.2.1.19"/>
    </reaction>
    <physiologicalReaction direction="left-to-right" evidence="6">
        <dbReference type="Rhea" id="RHEA:19106"/>
    </physiologicalReaction>
</comment>
<name>A0A2P6S518_ROSCH</name>
<comment type="caution">
    <text evidence="8">The sequence shown here is derived from an EMBL/GenBank/DDBJ whole genome shotgun (WGS) entry which is preliminary data.</text>
</comment>
<dbReference type="Gene3D" id="3.40.309.10">
    <property type="entry name" value="Aldehyde Dehydrogenase, Chain A, domain 2"/>
    <property type="match status" value="2"/>
</dbReference>
<gene>
    <name evidence="8" type="ORF">RchiOBHm_Chr2g0170101</name>
</gene>
<dbReference type="EMBL" id="PDCK01000040">
    <property type="protein sequence ID" value="PRQ53766.1"/>
    <property type="molecule type" value="Genomic_DNA"/>
</dbReference>
<evidence type="ECO:0000256" key="1">
    <source>
        <dbReference type="ARBA" id="ARBA00009986"/>
    </source>
</evidence>
<dbReference type="InterPro" id="IPR016162">
    <property type="entry name" value="Ald_DH_N"/>
</dbReference>
<comment type="catalytic activity">
    <reaction evidence="5">
        <text>3-aminopropanal + NAD(+) + H2O = beta-alanine + NADH + 2 H(+)</text>
        <dbReference type="Rhea" id="RHEA:30695"/>
        <dbReference type="ChEBI" id="CHEBI:15377"/>
        <dbReference type="ChEBI" id="CHEBI:15378"/>
        <dbReference type="ChEBI" id="CHEBI:57540"/>
        <dbReference type="ChEBI" id="CHEBI:57945"/>
        <dbReference type="ChEBI" id="CHEBI:57966"/>
        <dbReference type="ChEBI" id="CHEBI:58374"/>
    </reaction>
    <physiologicalReaction direction="left-to-right" evidence="5">
        <dbReference type="Rhea" id="RHEA:30696"/>
    </physiologicalReaction>
</comment>
<reference evidence="8 9" key="1">
    <citation type="journal article" date="2018" name="Nat. Genet.">
        <title>The Rosa genome provides new insights in the design of modern roses.</title>
        <authorList>
            <person name="Bendahmane M."/>
        </authorList>
    </citation>
    <scope>NUCLEOTIDE SEQUENCE [LARGE SCALE GENOMIC DNA]</scope>
    <source>
        <strain evidence="9">cv. Old Blush</strain>
    </source>
</reference>
<dbReference type="STRING" id="74649.A0A2P6S518"/>
<feature type="domain" description="Aldehyde dehydrogenase" evidence="7">
    <location>
        <begin position="9"/>
        <end position="64"/>
    </location>
</feature>
<dbReference type="PANTHER" id="PTHR43860:SF2">
    <property type="entry name" value="BETAINE ALDEHYDE DEHYDROGENASE-RELATED"/>
    <property type="match status" value="1"/>
</dbReference>
<keyword evidence="2" id="KW-0520">NAD</keyword>
<evidence type="ECO:0000256" key="6">
    <source>
        <dbReference type="ARBA" id="ARBA00049215"/>
    </source>
</evidence>
<evidence type="ECO:0000256" key="2">
    <source>
        <dbReference type="ARBA" id="ARBA00023027"/>
    </source>
</evidence>
<dbReference type="GO" id="GO:0019145">
    <property type="term" value="F:aminobutyraldehyde dehydrogenase (NAD+) activity"/>
    <property type="evidence" value="ECO:0007669"/>
    <property type="project" value="UniProtKB-EC"/>
</dbReference>
<keyword evidence="9" id="KW-1185">Reference proteome</keyword>
<dbReference type="InterPro" id="IPR016163">
    <property type="entry name" value="Ald_DH_C"/>
</dbReference>
<comment type="similarity">
    <text evidence="1">Belongs to the aldehyde dehydrogenase family.</text>
</comment>
<evidence type="ECO:0000313" key="9">
    <source>
        <dbReference type="Proteomes" id="UP000238479"/>
    </source>
</evidence>
<dbReference type="PANTHER" id="PTHR43860">
    <property type="entry name" value="BETAINE ALDEHYDE DEHYDROGENASE"/>
    <property type="match status" value="1"/>
</dbReference>
<dbReference type="SUPFAM" id="SSF53720">
    <property type="entry name" value="ALDH-like"/>
    <property type="match status" value="2"/>
</dbReference>
<dbReference type="InterPro" id="IPR015590">
    <property type="entry name" value="Aldehyde_DH_dom"/>
</dbReference>
<evidence type="ECO:0000256" key="5">
    <source>
        <dbReference type="ARBA" id="ARBA00047421"/>
    </source>
</evidence>
<evidence type="ECO:0000313" key="8">
    <source>
        <dbReference type="EMBL" id="PRQ53766.1"/>
    </source>
</evidence>
<dbReference type="AlphaFoldDB" id="A0A2P6S518"/>
<evidence type="ECO:0000259" key="7">
    <source>
        <dbReference type="Pfam" id="PF00171"/>
    </source>
</evidence>
<evidence type="ECO:0000256" key="4">
    <source>
        <dbReference type="ARBA" id="ARBA00039138"/>
    </source>
</evidence>
<dbReference type="GO" id="GO:0110095">
    <property type="term" value="P:cellular detoxification of aldehyde"/>
    <property type="evidence" value="ECO:0007669"/>
    <property type="project" value="UniProtKB-ARBA"/>
</dbReference>
<sequence length="149" mass="16516">MPLIFVSYSYGLGAAVISKDPERCERFAKAIQSGVVWKNCSQPCFNEAPWGGKKLSGIGRELGECYGLGAAVISKDPERCERFAKAIQSGVVWKNCSQPCFNEAPWGGKKLSGIGRELGEWYESLTHLFVCKSEVSRPLDEFYDLLLNL</sequence>
<accession>A0A2P6S518</accession>
<dbReference type="GO" id="GO:0102244">
    <property type="term" value="F:3-aminopropanal dehydrogenase (NAD+) activity"/>
    <property type="evidence" value="ECO:0007669"/>
    <property type="project" value="RHEA"/>
</dbReference>
<dbReference type="InterPro" id="IPR016161">
    <property type="entry name" value="Ald_DH/histidinol_DH"/>
</dbReference>
<keyword evidence="3" id="KW-0915">Sodium</keyword>
<dbReference type="Proteomes" id="UP000238479">
    <property type="component" value="Chromosome 2"/>
</dbReference>
<dbReference type="EC" id="1.2.1.19" evidence="4"/>
<feature type="domain" description="Aldehyde dehydrogenase" evidence="7">
    <location>
        <begin position="66"/>
        <end position="122"/>
    </location>
</feature>
<protein>
    <recommendedName>
        <fullName evidence="4">aminobutyraldehyde dehydrogenase</fullName>
        <ecNumber evidence="4">1.2.1.19</ecNumber>
    </recommendedName>
</protein>
<dbReference type="Gramene" id="PRQ53766">
    <property type="protein sequence ID" value="PRQ53766"/>
    <property type="gene ID" value="RchiOBHm_Chr2g0170101"/>
</dbReference>
<proteinExistence type="inferred from homology"/>
<dbReference type="Gene3D" id="3.40.605.10">
    <property type="entry name" value="Aldehyde Dehydrogenase, Chain A, domain 1"/>
    <property type="match status" value="2"/>
</dbReference>
<dbReference type="Pfam" id="PF00171">
    <property type="entry name" value="Aldedh"/>
    <property type="match status" value="2"/>
</dbReference>
<evidence type="ECO:0000256" key="3">
    <source>
        <dbReference type="ARBA" id="ARBA00023053"/>
    </source>
</evidence>